<comment type="caution">
    <text evidence="2">The sequence shown here is derived from an EMBL/GenBank/DDBJ whole genome shotgun (WGS) entry which is preliminary data.</text>
</comment>
<organism evidence="2 3">
    <name type="scientific">Candidatus Cyrtobacter comes</name>
    <dbReference type="NCBI Taxonomy" id="675776"/>
    <lineage>
        <taxon>Bacteria</taxon>
        <taxon>Pseudomonadati</taxon>
        <taxon>Pseudomonadota</taxon>
        <taxon>Alphaproteobacteria</taxon>
        <taxon>Rickettsiales</taxon>
        <taxon>Candidatus Midichloriaceae</taxon>
        <taxon>Candidatus Cyrtobacter</taxon>
    </lineage>
</organism>
<accession>A0ABU5L730</accession>
<keyword evidence="3" id="KW-1185">Reference proteome</keyword>
<name>A0ABU5L730_9RICK</name>
<proteinExistence type="predicted"/>
<gene>
    <name evidence="2" type="ORF">Cyrtocomes_00301</name>
</gene>
<keyword evidence="1" id="KW-0472">Membrane</keyword>
<sequence length="399" mass="45086">MVGKAFMTATRMYWLLFSVFVIGLLLVNFSAIYLHRGSVVSFFEKSQEIARKNGNELVMKDIIIEGFLGWKPGFSLRGIEFTSSNASNKTIVDFGDIYVSEDIFNKKLIITLKNDIRISYPSDDDKCCMIVNFLGKRPEMEFLFSTSLDTILKETNLDDRNSPMLKYIEKFSYQDGGFELNIKKHDELFTKAMESQGYSVQFNTEGDTSTFEMKLGKSRYFPEGSSGIYPDIFKKLGDITFDMKARKVLNMKTESAPDNTNANQDSNDFIEIAPVNFNSDLFYVHSKLSISRQRIGAPAYSYADITIGNKKEAFEFLVDVMKHVGLDSTKYSTSEIAKMISGFFENLPESKLEGDELTIRITVNDSGHVLVSGLDMTALLELFENSALSEIASSLQLHK</sequence>
<evidence type="ECO:0000313" key="2">
    <source>
        <dbReference type="EMBL" id="MDZ5761937.1"/>
    </source>
</evidence>
<feature type="transmembrane region" description="Helical" evidence="1">
    <location>
        <begin position="12"/>
        <end position="34"/>
    </location>
</feature>
<keyword evidence="1" id="KW-0812">Transmembrane</keyword>
<evidence type="ECO:0000313" key="3">
    <source>
        <dbReference type="Proteomes" id="UP001293791"/>
    </source>
</evidence>
<protein>
    <recommendedName>
        <fullName evidence="4">DUF945 domain-containing protein</fullName>
    </recommendedName>
</protein>
<dbReference type="Proteomes" id="UP001293791">
    <property type="component" value="Unassembled WGS sequence"/>
</dbReference>
<reference evidence="2 3" key="1">
    <citation type="submission" date="2023-02" db="EMBL/GenBank/DDBJ databases">
        <title>Host association and intracellularity evolved multiple times independently in the Rickettsiales.</title>
        <authorList>
            <person name="Castelli M."/>
            <person name="Nardi T."/>
            <person name="Gammuto L."/>
            <person name="Bellinzona G."/>
            <person name="Sabaneyeva E."/>
            <person name="Potekhin A."/>
            <person name="Serra V."/>
            <person name="Petroni G."/>
            <person name="Sassera D."/>
        </authorList>
    </citation>
    <scope>NUCLEOTIDE SEQUENCE [LARGE SCALE GENOMIC DNA]</scope>
    <source>
        <strain evidence="2 3">BOD18</strain>
    </source>
</reference>
<dbReference type="EMBL" id="JARGYT010000011">
    <property type="protein sequence ID" value="MDZ5761937.1"/>
    <property type="molecule type" value="Genomic_DNA"/>
</dbReference>
<evidence type="ECO:0000256" key="1">
    <source>
        <dbReference type="SAM" id="Phobius"/>
    </source>
</evidence>
<keyword evidence="1" id="KW-1133">Transmembrane helix</keyword>
<evidence type="ECO:0008006" key="4">
    <source>
        <dbReference type="Google" id="ProtNLM"/>
    </source>
</evidence>